<evidence type="ECO:0000256" key="5">
    <source>
        <dbReference type="SAM" id="MobiDB-lite"/>
    </source>
</evidence>
<accession>A0A1E4TS12</accession>
<dbReference type="STRING" id="669874.A0A1E4TS12"/>
<keyword evidence="8" id="KW-1185">Reference proteome</keyword>
<protein>
    <recommendedName>
        <fullName evidence="6">F-box domain-containing protein</fullName>
    </recommendedName>
</protein>
<dbReference type="SUPFAM" id="SSF81383">
    <property type="entry name" value="F-box domain"/>
    <property type="match status" value="1"/>
</dbReference>
<dbReference type="PROSITE" id="PS50294">
    <property type="entry name" value="WD_REPEATS_REGION"/>
    <property type="match status" value="4"/>
</dbReference>
<dbReference type="SMART" id="SM00320">
    <property type="entry name" value="WD40"/>
    <property type="match status" value="7"/>
</dbReference>
<sequence>SSSSNNSSNDTDEQQPPLPSPSASPIQSQNYEDDELLIDDNDEENWKKDAFLRIPRTEKELTSMIETLIEFLPPDSKGRNALTWKLLSQTNRTSLSILNNTMNKSLRRDLISNLPFEISSKILSFLDFKSLARCQQVSTNWFKIVNKSSNIWRDLLISDKYVKGEDEIFQELSQKQELLSHWFQKDELIQNLVDETNNGSPQDLLYKTLYKKNHLIHKRWMDPTYQPKRISIKAHGRHVITCLQFDNEKIITGADDNVINIFSTATGALKTALKGHTGGVWALKYYGNTLVSGATDRTVRIWNIKQGRCTHVFRGHTSTVRCLDILTPVAIGFSSTGEKIMFPPEPLLITGSRDNNIHVWKLPIANEDDEDNGILVDEAETENPYFIKALRGHTASVRCISGYGNIVVTGSYDMTVRVWDLMTNRCKLVLRGHADRVYSTVLDIKRNRCISGSMDSTVKIWDLETGSCMATLDGHSSLVGLLDLSDTALVSAAADSTLRIWNPDNGASRFQLKGHLGAITCFQHDDKKVVSGSERMLKLWNVTTGEFVRDLLTDVTGSIWQVRFDHRRCVAAVQHRSNDGDETVIETV</sequence>
<dbReference type="InterPro" id="IPR019775">
    <property type="entry name" value="WD40_repeat_CS"/>
</dbReference>
<dbReference type="EMBL" id="KV454015">
    <property type="protein sequence ID" value="ODV94539.1"/>
    <property type="molecule type" value="Genomic_DNA"/>
</dbReference>
<dbReference type="InterPro" id="IPR020472">
    <property type="entry name" value="WD40_PAC1"/>
</dbReference>
<dbReference type="Pfam" id="PF16856">
    <property type="entry name" value="CDC4_D"/>
    <property type="match status" value="1"/>
</dbReference>
<evidence type="ECO:0000313" key="7">
    <source>
        <dbReference type="EMBL" id="ODV94539.1"/>
    </source>
</evidence>
<organism evidence="7 8">
    <name type="scientific">Pachysolen tannophilus NRRL Y-2460</name>
    <dbReference type="NCBI Taxonomy" id="669874"/>
    <lineage>
        <taxon>Eukaryota</taxon>
        <taxon>Fungi</taxon>
        <taxon>Dikarya</taxon>
        <taxon>Ascomycota</taxon>
        <taxon>Saccharomycotina</taxon>
        <taxon>Pichiomycetes</taxon>
        <taxon>Pachysolenaceae</taxon>
        <taxon>Pachysolen</taxon>
    </lineage>
</organism>
<evidence type="ECO:0000256" key="2">
    <source>
        <dbReference type="ARBA" id="ARBA00022737"/>
    </source>
</evidence>
<dbReference type="PROSITE" id="PS50082">
    <property type="entry name" value="WD_REPEATS_2"/>
    <property type="match status" value="4"/>
</dbReference>
<dbReference type="Proteomes" id="UP000094236">
    <property type="component" value="Unassembled WGS sequence"/>
</dbReference>
<feature type="region of interest" description="Disordered" evidence="5">
    <location>
        <begin position="1"/>
        <end position="34"/>
    </location>
</feature>
<dbReference type="OrthoDB" id="190105at2759"/>
<dbReference type="PRINTS" id="PR00320">
    <property type="entry name" value="GPROTEINBRPT"/>
</dbReference>
<dbReference type="InterPro" id="IPR001810">
    <property type="entry name" value="F-box_dom"/>
</dbReference>
<feature type="repeat" description="WD" evidence="4">
    <location>
        <begin position="273"/>
        <end position="312"/>
    </location>
</feature>
<evidence type="ECO:0000256" key="1">
    <source>
        <dbReference type="ARBA" id="ARBA00022574"/>
    </source>
</evidence>
<feature type="repeat" description="WD" evidence="4">
    <location>
        <begin position="472"/>
        <end position="511"/>
    </location>
</feature>
<dbReference type="SUPFAM" id="SSF50978">
    <property type="entry name" value="WD40 repeat-like"/>
    <property type="match status" value="1"/>
</dbReference>
<evidence type="ECO:0000256" key="3">
    <source>
        <dbReference type="ARBA" id="ARBA00022786"/>
    </source>
</evidence>
<dbReference type="Gene3D" id="2.130.10.10">
    <property type="entry name" value="YVTN repeat-like/Quinoprotein amine dehydrogenase"/>
    <property type="match status" value="1"/>
</dbReference>
<feature type="non-terminal residue" evidence="7">
    <location>
        <position position="1"/>
    </location>
</feature>
<keyword evidence="3" id="KW-0833">Ubl conjugation pathway</keyword>
<dbReference type="CDD" id="cd00200">
    <property type="entry name" value="WD40"/>
    <property type="match status" value="1"/>
</dbReference>
<evidence type="ECO:0000313" key="8">
    <source>
        <dbReference type="Proteomes" id="UP000094236"/>
    </source>
</evidence>
<dbReference type="InterPro" id="IPR051075">
    <property type="entry name" value="SCF_subunit_WD-repeat"/>
</dbReference>
<dbReference type="InterPro" id="IPR001680">
    <property type="entry name" value="WD40_rpt"/>
</dbReference>
<feature type="repeat" description="WD" evidence="4">
    <location>
        <begin position="390"/>
        <end position="429"/>
    </location>
</feature>
<dbReference type="PROSITE" id="PS50181">
    <property type="entry name" value="FBOX"/>
    <property type="match status" value="1"/>
</dbReference>
<dbReference type="PROSITE" id="PS00678">
    <property type="entry name" value="WD_REPEATS_1"/>
    <property type="match status" value="3"/>
</dbReference>
<feature type="domain" description="F-box" evidence="6">
    <location>
        <begin position="108"/>
        <end position="155"/>
    </location>
</feature>
<evidence type="ECO:0000259" key="6">
    <source>
        <dbReference type="PROSITE" id="PS50181"/>
    </source>
</evidence>
<dbReference type="Pfam" id="PF00400">
    <property type="entry name" value="WD40"/>
    <property type="match status" value="6"/>
</dbReference>
<dbReference type="InterPro" id="IPR015943">
    <property type="entry name" value="WD40/YVTN_repeat-like_dom_sf"/>
</dbReference>
<dbReference type="SMART" id="SM00256">
    <property type="entry name" value="FBOX"/>
    <property type="match status" value="1"/>
</dbReference>
<feature type="non-terminal residue" evidence="7">
    <location>
        <position position="588"/>
    </location>
</feature>
<gene>
    <name evidence="7" type="ORF">PACTADRAFT_27345</name>
</gene>
<evidence type="ECO:0000256" key="4">
    <source>
        <dbReference type="PROSITE-ProRule" id="PRU00221"/>
    </source>
</evidence>
<dbReference type="PANTHER" id="PTHR19872:SF9">
    <property type="entry name" value="UBIQUITIN-BINDING SDF UBIQUITIN LIGASE COMPLEX SUBUNIT"/>
    <property type="match status" value="1"/>
</dbReference>
<dbReference type="InterPro" id="IPR031740">
    <property type="entry name" value="Cdc4_D"/>
</dbReference>
<dbReference type="AlphaFoldDB" id="A0A1E4TS12"/>
<dbReference type="InterPro" id="IPR036322">
    <property type="entry name" value="WD40_repeat_dom_sf"/>
</dbReference>
<reference evidence="8" key="1">
    <citation type="submission" date="2016-05" db="EMBL/GenBank/DDBJ databases">
        <title>Comparative genomics of biotechnologically important yeasts.</title>
        <authorList>
            <consortium name="DOE Joint Genome Institute"/>
            <person name="Riley R."/>
            <person name="Haridas S."/>
            <person name="Wolfe K.H."/>
            <person name="Lopes M.R."/>
            <person name="Hittinger C.T."/>
            <person name="Goker M."/>
            <person name="Salamov A."/>
            <person name="Wisecaver J."/>
            <person name="Long T.M."/>
            <person name="Aerts A.L."/>
            <person name="Barry K."/>
            <person name="Choi C."/>
            <person name="Clum A."/>
            <person name="Coughlan A.Y."/>
            <person name="Deshpande S."/>
            <person name="Douglass A.P."/>
            <person name="Hanson S.J."/>
            <person name="Klenk H.-P."/>
            <person name="Labutti K."/>
            <person name="Lapidus A."/>
            <person name="Lindquist E."/>
            <person name="Lipzen A."/>
            <person name="Meier-Kolthoff J.P."/>
            <person name="Ohm R.A."/>
            <person name="Otillar R.P."/>
            <person name="Pangilinan J."/>
            <person name="Peng Y."/>
            <person name="Rokas A."/>
            <person name="Rosa C.A."/>
            <person name="Scheuner C."/>
            <person name="Sibirny A.A."/>
            <person name="Slot J.C."/>
            <person name="Stielow J.B."/>
            <person name="Sun H."/>
            <person name="Kurtzman C.P."/>
            <person name="Blackwell M."/>
            <person name="Grigoriev I.V."/>
            <person name="Jeffries T.W."/>
        </authorList>
    </citation>
    <scope>NUCLEOTIDE SEQUENCE [LARGE SCALE GENOMIC DNA]</scope>
    <source>
        <strain evidence="8">NRRL Y-2460</strain>
    </source>
</reference>
<dbReference type="Pfam" id="PF12937">
    <property type="entry name" value="F-box-like"/>
    <property type="match status" value="1"/>
</dbReference>
<feature type="repeat" description="WD" evidence="4">
    <location>
        <begin position="430"/>
        <end position="471"/>
    </location>
</feature>
<name>A0A1E4TS12_PACTA</name>
<dbReference type="InterPro" id="IPR036047">
    <property type="entry name" value="F-box-like_dom_sf"/>
</dbReference>
<proteinExistence type="predicted"/>
<keyword evidence="1 4" id="KW-0853">WD repeat</keyword>
<dbReference type="PANTHER" id="PTHR19872">
    <property type="entry name" value="UBIQUITIN LIGASE SPECIFICITY FACTOR/HREP PROTEIN"/>
    <property type="match status" value="1"/>
</dbReference>
<keyword evidence="2" id="KW-0677">Repeat</keyword>
<dbReference type="Gene3D" id="1.20.1280.50">
    <property type="match status" value="1"/>
</dbReference>